<comment type="caution">
    <text evidence="2">The sequence shown here is derived from an EMBL/GenBank/DDBJ whole genome shotgun (WGS) entry which is preliminary data.</text>
</comment>
<accession>A0ABQ9EMU8</accession>
<gene>
    <name evidence="2" type="ORF">KUTeg_018308</name>
</gene>
<evidence type="ECO:0000313" key="3">
    <source>
        <dbReference type="Proteomes" id="UP001217089"/>
    </source>
</evidence>
<dbReference type="SUPFAM" id="SSF56601">
    <property type="entry name" value="beta-lactamase/transpeptidase-like"/>
    <property type="match status" value="1"/>
</dbReference>
<dbReference type="PANTHER" id="PTHR46825">
    <property type="entry name" value="D-ALANYL-D-ALANINE-CARBOXYPEPTIDASE/ENDOPEPTIDASE AMPH"/>
    <property type="match status" value="1"/>
</dbReference>
<evidence type="ECO:0000313" key="2">
    <source>
        <dbReference type="EMBL" id="KAJ8304725.1"/>
    </source>
</evidence>
<dbReference type="Proteomes" id="UP001217089">
    <property type="component" value="Unassembled WGS sequence"/>
</dbReference>
<sequence>MSNGFGVKRFYSLEAVTNKTLFRLNTTVAEIFGKNDIFSNSLLSNLVTIEDLLAHRVGLPLHGRIRFDSILTRQNLVKRLKYLKPVGEFRNGFYYSDILYGLVTAIAERISRKSWEKLMTEEIFKPLSMTSSDLVTTVD</sequence>
<dbReference type="EMBL" id="JARBDR010000903">
    <property type="protein sequence ID" value="KAJ8304725.1"/>
    <property type="molecule type" value="Genomic_DNA"/>
</dbReference>
<protein>
    <recommendedName>
        <fullName evidence="1">Beta-lactamase-related domain-containing protein</fullName>
    </recommendedName>
</protein>
<organism evidence="2 3">
    <name type="scientific">Tegillarca granosa</name>
    <name type="common">Malaysian cockle</name>
    <name type="synonym">Anadara granosa</name>
    <dbReference type="NCBI Taxonomy" id="220873"/>
    <lineage>
        <taxon>Eukaryota</taxon>
        <taxon>Metazoa</taxon>
        <taxon>Spiralia</taxon>
        <taxon>Lophotrochozoa</taxon>
        <taxon>Mollusca</taxon>
        <taxon>Bivalvia</taxon>
        <taxon>Autobranchia</taxon>
        <taxon>Pteriomorphia</taxon>
        <taxon>Arcoida</taxon>
        <taxon>Arcoidea</taxon>
        <taxon>Arcidae</taxon>
        <taxon>Tegillarca</taxon>
    </lineage>
</organism>
<dbReference type="InterPro" id="IPR001466">
    <property type="entry name" value="Beta-lactam-related"/>
</dbReference>
<dbReference type="InterPro" id="IPR012338">
    <property type="entry name" value="Beta-lactam/transpept-like"/>
</dbReference>
<evidence type="ECO:0000259" key="1">
    <source>
        <dbReference type="Pfam" id="PF00144"/>
    </source>
</evidence>
<feature type="domain" description="Beta-lactamase-related" evidence="1">
    <location>
        <begin position="47"/>
        <end position="134"/>
    </location>
</feature>
<dbReference type="PANTHER" id="PTHR46825:SF15">
    <property type="entry name" value="BETA-LACTAMASE-RELATED DOMAIN-CONTAINING PROTEIN"/>
    <property type="match status" value="1"/>
</dbReference>
<keyword evidence="3" id="KW-1185">Reference proteome</keyword>
<dbReference type="Gene3D" id="3.40.710.10">
    <property type="entry name" value="DD-peptidase/beta-lactamase superfamily"/>
    <property type="match status" value="1"/>
</dbReference>
<proteinExistence type="predicted"/>
<reference evidence="2 3" key="1">
    <citation type="submission" date="2022-12" db="EMBL/GenBank/DDBJ databases">
        <title>Chromosome-level genome of Tegillarca granosa.</title>
        <authorList>
            <person name="Kim J."/>
        </authorList>
    </citation>
    <scope>NUCLEOTIDE SEQUENCE [LARGE SCALE GENOMIC DNA]</scope>
    <source>
        <strain evidence="2">Teg-2019</strain>
        <tissue evidence="2">Adductor muscle</tissue>
    </source>
</reference>
<name>A0ABQ9EMU8_TEGGR</name>
<dbReference type="InterPro" id="IPR050491">
    <property type="entry name" value="AmpC-like"/>
</dbReference>
<dbReference type="Pfam" id="PF00144">
    <property type="entry name" value="Beta-lactamase"/>
    <property type="match status" value="1"/>
</dbReference>